<evidence type="ECO:0000313" key="7">
    <source>
        <dbReference type="EMBL" id="MFC4336836.1"/>
    </source>
</evidence>
<dbReference type="Proteomes" id="UP001595823">
    <property type="component" value="Unassembled WGS sequence"/>
</dbReference>
<dbReference type="Pfam" id="PF00282">
    <property type="entry name" value="Pyridoxal_deC"/>
    <property type="match status" value="1"/>
</dbReference>
<keyword evidence="5 6" id="KW-0456">Lyase</keyword>
<comment type="similarity">
    <text evidence="2 6">Belongs to the group II decarboxylase family.</text>
</comment>
<dbReference type="SUPFAM" id="SSF53383">
    <property type="entry name" value="PLP-dependent transferases"/>
    <property type="match status" value="1"/>
</dbReference>
<organism evidence="7 8">
    <name type="scientific">Salininema proteolyticum</name>
    <dbReference type="NCBI Taxonomy" id="1607685"/>
    <lineage>
        <taxon>Bacteria</taxon>
        <taxon>Bacillati</taxon>
        <taxon>Actinomycetota</taxon>
        <taxon>Actinomycetes</taxon>
        <taxon>Glycomycetales</taxon>
        <taxon>Glycomycetaceae</taxon>
        <taxon>Salininema</taxon>
    </lineage>
</organism>
<reference evidence="8" key="1">
    <citation type="journal article" date="2019" name="Int. J. Syst. Evol. Microbiol.">
        <title>The Global Catalogue of Microorganisms (GCM) 10K type strain sequencing project: providing services to taxonomists for standard genome sequencing and annotation.</title>
        <authorList>
            <consortium name="The Broad Institute Genomics Platform"/>
            <consortium name="The Broad Institute Genome Sequencing Center for Infectious Disease"/>
            <person name="Wu L."/>
            <person name="Ma J."/>
        </authorList>
    </citation>
    <scope>NUCLEOTIDE SEQUENCE [LARGE SCALE GENOMIC DNA]</scope>
    <source>
        <strain evidence="8">IBRC-M 10908</strain>
    </source>
</reference>
<proteinExistence type="inferred from homology"/>
<accession>A0ABV8U2N0</accession>
<gene>
    <name evidence="7" type="ORF">ACFPET_16670</name>
</gene>
<dbReference type="Gene3D" id="3.40.640.10">
    <property type="entry name" value="Type I PLP-dependent aspartate aminotransferase-like (Major domain)"/>
    <property type="match status" value="1"/>
</dbReference>
<evidence type="ECO:0000256" key="1">
    <source>
        <dbReference type="ARBA" id="ARBA00001933"/>
    </source>
</evidence>
<sequence length="474" mass="51337">MTKRLFPLDMDEDTLAALNDSIDRFVRQFHRSTATAPPRWPEPAAEDLAALLKPPTEDGRAPDELLAHIATALRSGIEWSSGSIMCFVPGGGLPTAALGTYLATATNRYVGLAMLSPGAVAIEHSISNWLCREFSMPSSAIATATTGASMATLHALVAARQSLGGDFDDGVVYTTGQAHPCLRKAAFIAGLPSRALAEVPMTDTGQMDTDAAGRMIHRHREEGRRPFMIAATAGTTGMGAVDPLGEIADLADEFGLWFHVDAAYGGFFHLTETGRRELAGIERADSIVLDPHKGLFLPPGYGYLITADASRLTEVFSASQAPVLADLATNLDLPDYCDFGLELTRDWRGLRLWLPLHLHGVSVFRAVLDHHLQLAQRLYDRLAEIDGMVLWGRPALSIVPFNVRGWSEAELAGLVDRIAAEGRVLVSTSRFKGQLILRACILHFRTTAEDVDRLAETLQRFISSTGAGRSALRQ</sequence>
<evidence type="ECO:0000256" key="3">
    <source>
        <dbReference type="ARBA" id="ARBA00022793"/>
    </source>
</evidence>
<evidence type="ECO:0000256" key="4">
    <source>
        <dbReference type="ARBA" id="ARBA00022898"/>
    </source>
</evidence>
<evidence type="ECO:0000256" key="5">
    <source>
        <dbReference type="ARBA" id="ARBA00023239"/>
    </source>
</evidence>
<name>A0ABV8U2N0_9ACTN</name>
<comment type="caution">
    <text evidence="7">The sequence shown here is derived from an EMBL/GenBank/DDBJ whole genome shotgun (WGS) entry which is preliminary data.</text>
</comment>
<dbReference type="InterPro" id="IPR015424">
    <property type="entry name" value="PyrdxlP-dep_Trfase"/>
</dbReference>
<evidence type="ECO:0000256" key="6">
    <source>
        <dbReference type="RuleBase" id="RU000382"/>
    </source>
</evidence>
<evidence type="ECO:0000313" key="8">
    <source>
        <dbReference type="Proteomes" id="UP001595823"/>
    </source>
</evidence>
<evidence type="ECO:0000256" key="2">
    <source>
        <dbReference type="ARBA" id="ARBA00009533"/>
    </source>
</evidence>
<keyword evidence="4 6" id="KW-0663">Pyridoxal phosphate</keyword>
<dbReference type="InterPro" id="IPR010977">
    <property type="entry name" value="Aromatic_deC"/>
</dbReference>
<dbReference type="PANTHER" id="PTHR11999:SF70">
    <property type="entry name" value="MIP05841P"/>
    <property type="match status" value="1"/>
</dbReference>
<dbReference type="InterPro" id="IPR002129">
    <property type="entry name" value="PyrdxlP-dep_de-COase"/>
</dbReference>
<dbReference type="EMBL" id="JBHSDK010000023">
    <property type="protein sequence ID" value="MFC4336836.1"/>
    <property type="molecule type" value="Genomic_DNA"/>
</dbReference>
<keyword evidence="3" id="KW-0210">Decarboxylase</keyword>
<dbReference type="Gene3D" id="3.90.1150.10">
    <property type="entry name" value="Aspartate Aminotransferase, domain 1"/>
    <property type="match status" value="1"/>
</dbReference>
<dbReference type="PANTHER" id="PTHR11999">
    <property type="entry name" value="GROUP II PYRIDOXAL-5-PHOSPHATE DECARBOXYLASE"/>
    <property type="match status" value="1"/>
</dbReference>
<keyword evidence="8" id="KW-1185">Reference proteome</keyword>
<dbReference type="InterPro" id="IPR015422">
    <property type="entry name" value="PyrdxlP-dep_Trfase_small"/>
</dbReference>
<dbReference type="RefSeq" id="WP_380623179.1">
    <property type="nucleotide sequence ID" value="NZ_JBHSDK010000023.1"/>
</dbReference>
<protein>
    <submittedName>
        <fullName evidence="7">Pyridoxal phosphate-dependent decarboxylase family protein</fullName>
    </submittedName>
</protein>
<dbReference type="InterPro" id="IPR015421">
    <property type="entry name" value="PyrdxlP-dep_Trfase_major"/>
</dbReference>
<comment type="cofactor">
    <cofactor evidence="1 6">
        <name>pyridoxal 5'-phosphate</name>
        <dbReference type="ChEBI" id="CHEBI:597326"/>
    </cofactor>
</comment>